<dbReference type="EMBL" id="JAGTAR010000050">
    <property type="protein sequence ID" value="MBR8538118.1"/>
    <property type="molecule type" value="Genomic_DNA"/>
</dbReference>
<dbReference type="Gene3D" id="2.60.40.1120">
    <property type="entry name" value="Carboxypeptidase-like, regulatory domain"/>
    <property type="match status" value="1"/>
</dbReference>
<keyword evidence="2" id="KW-0121">Carboxypeptidase</keyword>
<reference evidence="2" key="1">
    <citation type="journal article" date="2018" name="Int. J. Syst. Evol. Microbiol.">
        <title>Carboxylicivirga sediminis sp. nov., isolated from coastal sediment.</title>
        <authorList>
            <person name="Wang F.Q."/>
            <person name="Ren L.H."/>
            <person name="Zou R.J."/>
            <person name="Sun Y.Z."/>
            <person name="Liu X.J."/>
            <person name="Jiang F."/>
            <person name="Liu L.J."/>
        </authorList>
    </citation>
    <scope>NUCLEOTIDE SEQUENCE</scope>
    <source>
        <strain evidence="2">JR1</strain>
    </source>
</reference>
<sequence>MCIKYFKLSCLFLFLLTGLFELTAQNIEIKGRVVDAETNKPVEFANIGVVGTYMGTASDFDGYYELVVGESFVNYKVQISAVGYKVKEFTVDELHILSGENIKLFSQTYGIQQVDVKADSKRLYGILKTASNIIEDSYEDAYAANVYWRQKLNQQTTEAVVNYSDSKGYGNRLLASTYEARNYGVNEVRRDFEVSPIKKGMLFINDVLAFDIVRQRGNVLDIDFVDEYALELAEETVVNGDSVWVINYQLEDPDLAKTGDAYCEDYKGTIIIRQKDYSVVRNELNFTTKGFFHAGRDAFRENNTAPVYSGKVIVDYRMTGSKKYAASKISYSGKSDELNLDAEWIVYDYQSYKDANAKTFYTEKTENKDFWSRFTLPE</sequence>
<gene>
    <name evidence="2" type="ORF">KDU71_21285</name>
</gene>
<keyword evidence="2" id="KW-0378">Hydrolase</keyword>
<dbReference type="Proteomes" id="UP000679220">
    <property type="component" value="Unassembled WGS sequence"/>
</dbReference>
<organism evidence="2 3">
    <name type="scientific">Carboxylicivirga sediminis</name>
    <dbReference type="NCBI Taxonomy" id="2006564"/>
    <lineage>
        <taxon>Bacteria</taxon>
        <taxon>Pseudomonadati</taxon>
        <taxon>Bacteroidota</taxon>
        <taxon>Bacteroidia</taxon>
        <taxon>Marinilabiliales</taxon>
        <taxon>Marinilabiliaceae</taxon>
        <taxon>Carboxylicivirga</taxon>
    </lineage>
</organism>
<keyword evidence="3" id="KW-1185">Reference proteome</keyword>
<evidence type="ECO:0000313" key="3">
    <source>
        <dbReference type="Proteomes" id="UP000679220"/>
    </source>
</evidence>
<comment type="caution">
    <text evidence="2">The sequence shown here is derived from an EMBL/GenBank/DDBJ whole genome shotgun (WGS) entry which is preliminary data.</text>
</comment>
<dbReference type="GO" id="GO:0004180">
    <property type="term" value="F:carboxypeptidase activity"/>
    <property type="evidence" value="ECO:0007669"/>
    <property type="project" value="UniProtKB-KW"/>
</dbReference>
<reference evidence="2" key="2">
    <citation type="submission" date="2021-04" db="EMBL/GenBank/DDBJ databases">
        <authorList>
            <person name="Zhang T."/>
            <person name="Zhang Y."/>
            <person name="Lu D."/>
            <person name="Zuo D."/>
            <person name="Du Z."/>
        </authorList>
    </citation>
    <scope>NUCLEOTIDE SEQUENCE</scope>
    <source>
        <strain evidence="2">JR1</strain>
    </source>
</reference>
<feature type="signal peptide" evidence="1">
    <location>
        <begin position="1"/>
        <end position="23"/>
    </location>
</feature>
<dbReference type="InterPro" id="IPR008969">
    <property type="entry name" value="CarboxyPept-like_regulatory"/>
</dbReference>
<dbReference type="AlphaFoldDB" id="A0A941FAA3"/>
<keyword evidence="2" id="KW-0645">Protease</keyword>
<dbReference type="SUPFAM" id="SSF49464">
    <property type="entry name" value="Carboxypeptidase regulatory domain-like"/>
    <property type="match status" value="1"/>
</dbReference>
<keyword evidence="1" id="KW-0732">Signal</keyword>
<evidence type="ECO:0000313" key="2">
    <source>
        <dbReference type="EMBL" id="MBR8538118.1"/>
    </source>
</evidence>
<proteinExistence type="predicted"/>
<dbReference type="Pfam" id="PF13715">
    <property type="entry name" value="CarbopepD_reg_2"/>
    <property type="match status" value="1"/>
</dbReference>
<dbReference type="RefSeq" id="WP_212193142.1">
    <property type="nucleotide sequence ID" value="NZ_JAGTAR010000050.1"/>
</dbReference>
<name>A0A941FAA3_9BACT</name>
<accession>A0A941FAA3</accession>
<evidence type="ECO:0000256" key="1">
    <source>
        <dbReference type="SAM" id="SignalP"/>
    </source>
</evidence>
<feature type="chain" id="PRO_5037980352" evidence="1">
    <location>
        <begin position="24"/>
        <end position="378"/>
    </location>
</feature>
<protein>
    <submittedName>
        <fullName evidence="2">Carboxypeptidase-like regulatory domain-containing protein</fullName>
    </submittedName>
</protein>